<dbReference type="Proteomes" id="UP000053676">
    <property type="component" value="Unassembled WGS sequence"/>
</dbReference>
<reference evidence="2" key="1">
    <citation type="journal article" date="2014" name="Nat. Genet.">
        <title>Genome of the human hookworm Necator americanus.</title>
        <authorList>
            <person name="Tang Y.T."/>
            <person name="Gao X."/>
            <person name="Rosa B.A."/>
            <person name="Abubucker S."/>
            <person name="Hallsworth-Pepin K."/>
            <person name="Martin J."/>
            <person name="Tyagi R."/>
            <person name="Heizer E."/>
            <person name="Zhang X."/>
            <person name="Bhonagiri-Palsikar V."/>
            <person name="Minx P."/>
            <person name="Warren W.C."/>
            <person name="Wang Q."/>
            <person name="Zhan B."/>
            <person name="Hotez P.J."/>
            <person name="Sternberg P.W."/>
            <person name="Dougall A."/>
            <person name="Gaze S.T."/>
            <person name="Mulvenna J."/>
            <person name="Sotillo J."/>
            <person name="Ranganathan S."/>
            <person name="Rabelo E.M."/>
            <person name="Wilson R.K."/>
            <person name="Felgner P.L."/>
            <person name="Bethony J."/>
            <person name="Hawdon J.M."/>
            <person name="Gasser R.B."/>
            <person name="Loukas A."/>
            <person name="Mitreva M."/>
        </authorList>
    </citation>
    <scope>NUCLEOTIDE SEQUENCE [LARGE SCALE GENOMIC DNA]</scope>
</reference>
<proteinExistence type="predicted"/>
<keyword evidence="2" id="KW-1185">Reference proteome</keyword>
<dbReference type="EMBL" id="KI668838">
    <property type="protein sequence ID" value="ETN71192.1"/>
    <property type="molecule type" value="Genomic_DNA"/>
</dbReference>
<name>W2SR67_NECAM</name>
<organism evidence="1 2">
    <name type="scientific">Necator americanus</name>
    <name type="common">Human hookworm</name>
    <dbReference type="NCBI Taxonomy" id="51031"/>
    <lineage>
        <taxon>Eukaryota</taxon>
        <taxon>Metazoa</taxon>
        <taxon>Ecdysozoa</taxon>
        <taxon>Nematoda</taxon>
        <taxon>Chromadorea</taxon>
        <taxon>Rhabditida</taxon>
        <taxon>Rhabditina</taxon>
        <taxon>Rhabditomorpha</taxon>
        <taxon>Strongyloidea</taxon>
        <taxon>Ancylostomatidae</taxon>
        <taxon>Bunostominae</taxon>
        <taxon>Necator</taxon>
    </lineage>
</organism>
<evidence type="ECO:0000313" key="1">
    <source>
        <dbReference type="EMBL" id="ETN71192.1"/>
    </source>
</evidence>
<dbReference type="AlphaFoldDB" id="W2SR67"/>
<protein>
    <submittedName>
        <fullName evidence="1">Uncharacterized protein</fullName>
    </submittedName>
</protein>
<evidence type="ECO:0000313" key="2">
    <source>
        <dbReference type="Proteomes" id="UP000053676"/>
    </source>
</evidence>
<gene>
    <name evidence="1" type="ORF">NECAME_00881</name>
</gene>
<dbReference type="KEGG" id="nai:NECAME_00881"/>
<sequence length="65" mass="7427">MPAQPFPTRRLQMISGNSNTLEIGHNRRISQINNQQEKKQLSTAVEHSLTLQLIRNAICSWAARE</sequence>
<accession>W2SR67</accession>